<protein>
    <submittedName>
        <fullName evidence="1">Uncharacterized protein</fullName>
    </submittedName>
</protein>
<dbReference type="EMBL" id="JPMI01000201">
    <property type="protein sequence ID" value="KFA90565.1"/>
    <property type="molecule type" value="Genomic_DNA"/>
</dbReference>
<proteinExistence type="predicted"/>
<evidence type="ECO:0000313" key="2">
    <source>
        <dbReference type="Proteomes" id="UP000028547"/>
    </source>
</evidence>
<accession>A0A084SQ30</accession>
<comment type="caution">
    <text evidence="1">The sequence shown here is derived from an EMBL/GenBank/DDBJ whole genome shotgun (WGS) entry which is preliminary data.</text>
</comment>
<dbReference type="AlphaFoldDB" id="A0A084SQ30"/>
<name>A0A084SQ30_9BACT</name>
<gene>
    <name evidence="1" type="ORF">Q664_27255</name>
</gene>
<evidence type="ECO:0000313" key="1">
    <source>
        <dbReference type="EMBL" id="KFA90565.1"/>
    </source>
</evidence>
<dbReference type="Proteomes" id="UP000028547">
    <property type="component" value="Unassembled WGS sequence"/>
</dbReference>
<organism evidence="1 2">
    <name type="scientific">Archangium violaceum Cb vi76</name>
    <dbReference type="NCBI Taxonomy" id="1406225"/>
    <lineage>
        <taxon>Bacteria</taxon>
        <taxon>Pseudomonadati</taxon>
        <taxon>Myxococcota</taxon>
        <taxon>Myxococcia</taxon>
        <taxon>Myxococcales</taxon>
        <taxon>Cystobacterineae</taxon>
        <taxon>Archangiaceae</taxon>
        <taxon>Archangium</taxon>
    </lineage>
</organism>
<reference evidence="1 2" key="1">
    <citation type="submission" date="2014-07" db="EMBL/GenBank/DDBJ databases">
        <title>Draft Genome Sequence of Gephyronic Acid Producer, Cystobacter violaceus Strain Cb vi76.</title>
        <authorList>
            <person name="Stevens D.C."/>
            <person name="Young J."/>
            <person name="Carmichael R."/>
            <person name="Tan J."/>
            <person name="Taylor R.E."/>
        </authorList>
    </citation>
    <scope>NUCLEOTIDE SEQUENCE [LARGE SCALE GENOMIC DNA]</scope>
    <source>
        <strain evidence="1 2">Cb vi76</strain>
    </source>
</reference>
<dbReference type="RefSeq" id="WP_043401669.1">
    <property type="nucleotide sequence ID" value="NZ_JPMI01000201.1"/>
</dbReference>
<sequence length="283" mass="32077">MPLADADTASYEAGEIAAFAAERPVTAMRVIERGGELFYGGEVEVFVAALPRSLGKHTFLRFEVKCRKREDSPIKNGHHAVLSAHPYSLGWCHFEPFKPPRLESRSNLNMSHAEESELAGALAYLARLDCDYWETSHFRTAGFTDVGQRQSWDGQRDNRRGLLHLLGVCEDANAYKDLLMRHPSVQKLLTETEKRIIRIGSADCSAHGKRVTVHEQVVGEAWELMTLAVRQALAGPHKDGERWVEGKLPVHSKVDRIYRDLLNARNRSVVKQRQREDGPREDW</sequence>